<evidence type="ECO:0000313" key="2">
    <source>
        <dbReference type="EMBL" id="OGE90746.1"/>
    </source>
</evidence>
<accession>A0A1F5PLF8</accession>
<dbReference type="PANTHER" id="PTHR38590">
    <property type="entry name" value="BLL0828 PROTEIN"/>
    <property type="match status" value="1"/>
</dbReference>
<dbReference type="Proteomes" id="UP000177682">
    <property type="component" value="Unassembled WGS sequence"/>
</dbReference>
<comment type="caution">
    <text evidence="2">The sequence shown here is derived from an EMBL/GenBank/DDBJ whole genome shotgun (WGS) entry which is preliminary data.</text>
</comment>
<dbReference type="EMBL" id="MFEY01000004">
    <property type="protein sequence ID" value="OGE90746.1"/>
    <property type="molecule type" value="Genomic_DNA"/>
</dbReference>
<sequence length="115" mass="14002">MKLLENLILGSRSLRKNQTPWENKLWYNLRAKRFKGYRFRRQFVIGYYIVDFCCFEKKLIIELDGGQHNEEQTQLNDKERTEFLKSQGFKVIRFWNNDIQKNLPEVLETILDNLK</sequence>
<organism evidence="2 3">
    <name type="scientific">Candidatus Doudnabacteria bacterium RIFCSPHIGHO2_12_FULL_48_16</name>
    <dbReference type="NCBI Taxonomy" id="1817838"/>
    <lineage>
        <taxon>Bacteria</taxon>
        <taxon>Candidatus Doudnaibacteriota</taxon>
    </lineage>
</organism>
<reference evidence="2 3" key="1">
    <citation type="journal article" date="2016" name="Nat. Commun.">
        <title>Thousands of microbial genomes shed light on interconnected biogeochemical processes in an aquifer system.</title>
        <authorList>
            <person name="Anantharaman K."/>
            <person name="Brown C.T."/>
            <person name="Hug L.A."/>
            <person name="Sharon I."/>
            <person name="Castelle C.J."/>
            <person name="Probst A.J."/>
            <person name="Thomas B.C."/>
            <person name="Singh A."/>
            <person name="Wilkins M.J."/>
            <person name="Karaoz U."/>
            <person name="Brodie E.L."/>
            <person name="Williams K.H."/>
            <person name="Hubbard S.S."/>
            <person name="Banfield J.F."/>
        </authorList>
    </citation>
    <scope>NUCLEOTIDE SEQUENCE [LARGE SCALE GENOMIC DNA]</scope>
</reference>
<proteinExistence type="predicted"/>
<dbReference type="PANTHER" id="PTHR38590:SF1">
    <property type="entry name" value="BLL0828 PROTEIN"/>
    <property type="match status" value="1"/>
</dbReference>
<evidence type="ECO:0000259" key="1">
    <source>
        <dbReference type="Pfam" id="PF04480"/>
    </source>
</evidence>
<feature type="domain" description="DUF559" evidence="1">
    <location>
        <begin position="10"/>
        <end position="114"/>
    </location>
</feature>
<dbReference type="AlphaFoldDB" id="A0A1F5PLF8"/>
<dbReference type="InterPro" id="IPR011335">
    <property type="entry name" value="Restrct_endonuc-II-like"/>
</dbReference>
<dbReference type="Pfam" id="PF04480">
    <property type="entry name" value="DUF559"/>
    <property type="match status" value="1"/>
</dbReference>
<dbReference type="InterPro" id="IPR007569">
    <property type="entry name" value="DUF559"/>
</dbReference>
<dbReference type="CDD" id="cd01038">
    <property type="entry name" value="Endonuclease_DUF559"/>
    <property type="match status" value="1"/>
</dbReference>
<dbReference type="InterPro" id="IPR047216">
    <property type="entry name" value="Endonuclease_DUF559_bact"/>
</dbReference>
<dbReference type="SUPFAM" id="SSF52980">
    <property type="entry name" value="Restriction endonuclease-like"/>
    <property type="match status" value="1"/>
</dbReference>
<gene>
    <name evidence="2" type="ORF">A3E29_01305</name>
</gene>
<dbReference type="Gene3D" id="3.40.960.10">
    <property type="entry name" value="VSR Endonuclease"/>
    <property type="match status" value="1"/>
</dbReference>
<protein>
    <recommendedName>
        <fullName evidence="1">DUF559 domain-containing protein</fullName>
    </recommendedName>
</protein>
<name>A0A1F5PLF8_9BACT</name>
<evidence type="ECO:0000313" key="3">
    <source>
        <dbReference type="Proteomes" id="UP000177682"/>
    </source>
</evidence>